<proteinExistence type="predicted"/>
<name>A0A1F4NS16_UNCK3</name>
<accession>A0A1F4NS16</accession>
<dbReference type="Proteomes" id="UP000176651">
    <property type="component" value="Unassembled WGS sequence"/>
</dbReference>
<protein>
    <recommendedName>
        <fullName evidence="4">DUF5673 domain-containing protein</fullName>
    </recommendedName>
</protein>
<organism evidence="2 3">
    <name type="scientific">candidate division Kazan bacterium RBG_13_50_9</name>
    <dbReference type="NCBI Taxonomy" id="1798535"/>
    <lineage>
        <taxon>Bacteria</taxon>
        <taxon>Bacteria division Kazan-3B-28</taxon>
    </lineage>
</organism>
<sequence>MNDKPVGKMPDVSPIEWEAAEFETHQRGAIWYVAAAIILILALVLTLYLRHWILSAVVVMVGVILYLSSSIRPRKLRYRIDASGIAVGGKAFGFDQLKAFWFVETPTGTTLNLISTLRLMPVISIRIEGTTKEKIRAVLAQVLPESRNKGEDWIDRINRLLRV</sequence>
<feature type="transmembrane region" description="Helical" evidence="1">
    <location>
        <begin position="52"/>
        <end position="69"/>
    </location>
</feature>
<keyword evidence="1" id="KW-0812">Transmembrane</keyword>
<comment type="caution">
    <text evidence="2">The sequence shown here is derived from an EMBL/GenBank/DDBJ whole genome shotgun (WGS) entry which is preliminary data.</text>
</comment>
<keyword evidence="1" id="KW-0472">Membrane</keyword>
<reference evidence="2 3" key="1">
    <citation type="journal article" date="2016" name="Nat. Commun.">
        <title>Thousands of microbial genomes shed light on interconnected biogeochemical processes in an aquifer system.</title>
        <authorList>
            <person name="Anantharaman K."/>
            <person name="Brown C.T."/>
            <person name="Hug L.A."/>
            <person name="Sharon I."/>
            <person name="Castelle C.J."/>
            <person name="Probst A.J."/>
            <person name="Thomas B.C."/>
            <person name="Singh A."/>
            <person name="Wilkins M.J."/>
            <person name="Karaoz U."/>
            <person name="Brodie E.L."/>
            <person name="Williams K.H."/>
            <person name="Hubbard S.S."/>
            <person name="Banfield J.F."/>
        </authorList>
    </citation>
    <scope>NUCLEOTIDE SEQUENCE [LARGE SCALE GENOMIC DNA]</scope>
</reference>
<dbReference type="AlphaFoldDB" id="A0A1F4NS16"/>
<dbReference type="STRING" id="1798535.A2V68_00785"/>
<evidence type="ECO:0000313" key="3">
    <source>
        <dbReference type="Proteomes" id="UP000176651"/>
    </source>
</evidence>
<feature type="transmembrane region" description="Helical" evidence="1">
    <location>
        <begin position="29"/>
        <end position="46"/>
    </location>
</feature>
<evidence type="ECO:0000313" key="2">
    <source>
        <dbReference type="EMBL" id="OGB74283.1"/>
    </source>
</evidence>
<evidence type="ECO:0008006" key="4">
    <source>
        <dbReference type="Google" id="ProtNLM"/>
    </source>
</evidence>
<keyword evidence="1" id="KW-1133">Transmembrane helix</keyword>
<gene>
    <name evidence="2" type="ORF">A2V68_00785</name>
</gene>
<evidence type="ECO:0000256" key="1">
    <source>
        <dbReference type="SAM" id="Phobius"/>
    </source>
</evidence>
<dbReference type="EMBL" id="META01000003">
    <property type="protein sequence ID" value="OGB74283.1"/>
    <property type="molecule type" value="Genomic_DNA"/>
</dbReference>